<keyword evidence="3" id="KW-1185">Reference proteome</keyword>
<dbReference type="InterPro" id="IPR036291">
    <property type="entry name" value="NAD(P)-bd_dom_sf"/>
</dbReference>
<dbReference type="RefSeq" id="WP_379320308.1">
    <property type="nucleotide sequence ID" value="NZ_JBHTLM010000012.1"/>
</dbReference>
<dbReference type="EMBL" id="JBHTLM010000012">
    <property type="protein sequence ID" value="MFD1177858.1"/>
    <property type="molecule type" value="Genomic_DNA"/>
</dbReference>
<accession>A0ABW3S059</accession>
<sequence length="300" mass="32682">MLKIGMIGLDTSHSVAFTELLHNSTGPYYVPGGQVVAAFPGGTPDFPFGAARVKGFTDEMSGKYGVRICESIEAVAEASDVILLESADGRVHLKQFEVLAPYGKPVFIDKPLAVSYQDAMRIAEMAERYSIKLMSSSALRYSEELVGALEDPSFASGLTGAEAFGPMEMLEGQPGYFWYGIHTAEMLYRILGKGCRQVSAVSWPQHDLITGEWEDGRIGTIRGAREGMKGFGALLYSTQGPRLVDVTKDKKPFYAGLVERIMDMFMTGKIDVPINETLEIVRFLEAANESASRGGVPVKL</sequence>
<organism evidence="2 3">
    <name type="scientific">Paenibacillus puldeungensis</name>
    <dbReference type="NCBI Taxonomy" id="696536"/>
    <lineage>
        <taxon>Bacteria</taxon>
        <taxon>Bacillati</taxon>
        <taxon>Bacillota</taxon>
        <taxon>Bacilli</taxon>
        <taxon>Bacillales</taxon>
        <taxon>Paenibacillaceae</taxon>
        <taxon>Paenibacillus</taxon>
    </lineage>
</organism>
<gene>
    <name evidence="2" type="ORF">ACFQ3W_16330</name>
</gene>
<evidence type="ECO:0000259" key="1">
    <source>
        <dbReference type="Pfam" id="PF01408"/>
    </source>
</evidence>
<dbReference type="InterPro" id="IPR000683">
    <property type="entry name" value="Gfo/Idh/MocA-like_OxRdtase_N"/>
</dbReference>
<dbReference type="Gene3D" id="3.40.50.720">
    <property type="entry name" value="NAD(P)-binding Rossmann-like Domain"/>
    <property type="match status" value="1"/>
</dbReference>
<protein>
    <submittedName>
        <fullName evidence="2">Gfo/Idh/MocA family protein</fullName>
    </submittedName>
</protein>
<dbReference type="SUPFAM" id="SSF51735">
    <property type="entry name" value="NAD(P)-binding Rossmann-fold domains"/>
    <property type="match status" value="1"/>
</dbReference>
<evidence type="ECO:0000313" key="2">
    <source>
        <dbReference type="EMBL" id="MFD1177858.1"/>
    </source>
</evidence>
<name>A0ABW3S059_9BACL</name>
<proteinExistence type="predicted"/>
<evidence type="ECO:0000313" key="3">
    <source>
        <dbReference type="Proteomes" id="UP001597262"/>
    </source>
</evidence>
<comment type="caution">
    <text evidence="2">The sequence shown here is derived from an EMBL/GenBank/DDBJ whole genome shotgun (WGS) entry which is preliminary data.</text>
</comment>
<feature type="domain" description="Gfo/Idh/MocA-like oxidoreductase N-terminal" evidence="1">
    <location>
        <begin position="62"/>
        <end position="134"/>
    </location>
</feature>
<reference evidence="3" key="1">
    <citation type="journal article" date="2019" name="Int. J. Syst. Evol. Microbiol.">
        <title>The Global Catalogue of Microorganisms (GCM) 10K type strain sequencing project: providing services to taxonomists for standard genome sequencing and annotation.</title>
        <authorList>
            <consortium name="The Broad Institute Genomics Platform"/>
            <consortium name="The Broad Institute Genome Sequencing Center for Infectious Disease"/>
            <person name="Wu L."/>
            <person name="Ma J."/>
        </authorList>
    </citation>
    <scope>NUCLEOTIDE SEQUENCE [LARGE SCALE GENOMIC DNA]</scope>
    <source>
        <strain evidence="3">CCUG 59189</strain>
    </source>
</reference>
<dbReference type="Pfam" id="PF01408">
    <property type="entry name" value="GFO_IDH_MocA"/>
    <property type="match status" value="1"/>
</dbReference>
<dbReference type="Proteomes" id="UP001597262">
    <property type="component" value="Unassembled WGS sequence"/>
</dbReference>